<evidence type="ECO:0000313" key="3">
    <source>
        <dbReference type="Proteomes" id="UP000037696"/>
    </source>
</evidence>
<keyword evidence="3" id="KW-1185">Reference proteome</keyword>
<evidence type="ECO:0000313" key="2">
    <source>
        <dbReference type="EMBL" id="KOS39017.1"/>
    </source>
</evidence>
<dbReference type="AlphaFoldDB" id="A0A0M8NWX8"/>
<evidence type="ECO:0000256" key="1">
    <source>
        <dbReference type="SAM" id="MobiDB-lite"/>
    </source>
</evidence>
<feature type="compositionally biased region" description="Basic and acidic residues" evidence="1">
    <location>
        <begin position="88"/>
        <end position="118"/>
    </location>
</feature>
<organism evidence="2 3">
    <name type="scientific">Penicillium nordicum</name>
    <dbReference type="NCBI Taxonomy" id="229535"/>
    <lineage>
        <taxon>Eukaryota</taxon>
        <taxon>Fungi</taxon>
        <taxon>Dikarya</taxon>
        <taxon>Ascomycota</taxon>
        <taxon>Pezizomycotina</taxon>
        <taxon>Eurotiomycetes</taxon>
        <taxon>Eurotiomycetidae</taxon>
        <taxon>Eurotiales</taxon>
        <taxon>Aspergillaceae</taxon>
        <taxon>Penicillium</taxon>
    </lineage>
</organism>
<reference evidence="2 3" key="1">
    <citation type="submission" date="2015-08" db="EMBL/GenBank/DDBJ databases">
        <title>Genome sequencing of Penicillium nordicum.</title>
        <authorList>
            <person name="Nguyen H.D."/>
            <person name="Seifert K.A."/>
        </authorList>
    </citation>
    <scope>NUCLEOTIDE SEQUENCE [LARGE SCALE GENOMIC DNA]</scope>
    <source>
        <strain evidence="2 3">DAOMC 185683</strain>
    </source>
</reference>
<dbReference type="PANTHER" id="PTHR28632">
    <property type="entry name" value="TRANSLATION MACHINERY-ASSOCIATED PROTEIN 7"/>
    <property type="match status" value="1"/>
</dbReference>
<name>A0A0M8NWX8_9EURO</name>
<dbReference type="InterPro" id="IPR015157">
    <property type="entry name" value="TMA7"/>
</dbReference>
<accession>A0A0M8NWX8</accession>
<protein>
    <recommendedName>
        <fullName evidence="4">Translation machinery-associated protein 7</fullName>
    </recommendedName>
</protein>
<evidence type="ECO:0008006" key="4">
    <source>
        <dbReference type="Google" id="ProtNLM"/>
    </source>
</evidence>
<feature type="region of interest" description="Disordered" evidence="1">
    <location>
        <begin position="76"/>
        <end position="137"/>
    </location>
</feature>
<sequence length="137" mass="15029">MYFQYQSLVSSLISGKTSVSSPKLRLSLATEGLDKQTPHIIFFFSPVNSPHSIKTLFNPLFQLLYLDKMGGIGREGGKAKPLKAAKKEKKDLDEDEIAHQAKIKADAKARKDMQDAAKGKKGPLNTGQQGIKKSGKK</sequence>
<dbReference type="EMBL" id="LHQQ01000223">
    <property type="protein sequence ID" value="KOS39017.1"/>
    <property type="molecule type" value="Genomic_DNA"/>
</dbReference>
<dbReference type="OrthoDB" id="3052842at2759"/>
<comment type="caution">
    <text evidence="2">The sequence shown here is derived from an EMBL/GenBank/DDBJ whole genome shotgun (WGS) entry which is preliminary data.</text>
</comment>
<dbReference type="STRING" id="229535.A0A0M8NWX8"/>
<gene>
    <name evidence="2" type="ORF">ACN38_g10141</name>
</gene>
<dbReference type="Proteomes" id="UP000037696">
    <property type="component" value="Unassembled WGS sequence"/>
</dbReference>
<proteinExistence type="predicted"/>
<dbReference type="Pfam" id="PF09072">
    <property type="entry name" value="TMA7"/>
    <property type="match status" value="1"/>
</dbReference>